<dbReference type="OrthoDB" id="436050at2759"/>
<evidence type="ECO:0000313" key="2">
    <source>
        <dbReference type="EMBL" id="OLQ11450.1"/>
    </source>
</evidence>
<keyword evidence="3" id="KW-1185">Reference proteome</keyword>
<organism evidence="2 3">
    <name type="scientific">Symbiodinium microadriaticum</name>
    <name type="common">Dinoflagellate</name>
    <name type="synonym">Zooxanthella microadriatica</name>
    <dbReference type="NCBI Taxonomy" id="2951"/>
    <lineage>
        <taxon>Eukaryota</taxon>
        <taxon>Sar</taxon>
        <taxon>Alveolata</taxon>
        <taxon>Dinophyceae</taxon>
        <taxon>Suessiales</taxon>
        <taxon>Symbiodiniaceae</taxon>
        <taxon>Symbiodinium</taxon>
    </lineage>
</organism>
<reference evidence="2 3" key="1">
    <citation type="submission" date="2016-02" db="EMBL/GenBank/DDBJ databases">
        <title>Genome analysis of coral dinoflagellate symbionts highlights evolutionary adaptations to a symbiotic lifestyle.</title>
        <authorList>
            <person name="Aranda M."/>
            <person name="Li Y."/>
            <person name="Liew Y.J."/>
            <person name="Baumgarten S."/>
            <person name="Simakov O."/>
            <person name="Wilson M."/>
            <person name="Piel J."/>
            <person name="Ashoor H."/>
            <person name="Bougouffa S."/>
            <person name="Bajic V.B."/>
            <person name="Ryu T."/>
            <person name="Ravasi T."/>
            <person name="Bayer T."/>
            <person name="Micklem G."/>
            <person name="Kim H."/>
            <person name="Bhak J."/>
            <person name="Lajeunesse T.C."/>
            <person name="Voolstra C.R."/>
        </authorList>
    </citation>
    <scope>NUCLEOTIDE SEQUENCE [LARGE SCALE GENOMIC DNA]</scope>
    <source>
        <strain evidence="2 3">CCMP2467</strain>
    </source>
</reference>
<comment type="caution">
    <text evidence="2">The sequence shown here is derived from an EMBL/GenBank/DDBJ whole genome shotgun (WGS) entry which is preliminary data.</text>
</comment>
<accession>A0A1Q9EVK1</accession>
<proteinExistence type="predicted"/>
<feature type="region of interest" description="Disordered" evidence="1">
    <location>
        <begin position="147"/>
        <end position="180"/>
    </location>
</feature>
<protein>
    <submittedName>
        <fullName evidence="2">Uncharacterized protein</fullName>
    </submittedName>
</protein>
<gene>
    <name evidence="2" type="ORF">AK812_SmicGene4732</name>
</gene>
<evidence type="ECO:0000313" key="3">
    <source>
        <dbReference type="Proteomes" id="UP000186817"/>
    </source>
</evidence>
<name>A0A1Q9EVK1_SYMMI</name>
<dbReference type="Proteomes" id="UP000186817">
    <property type="component" value="Unassembled WGS sequence"/>
</dbReference>
<dbReference type="AlphaFoldDB" id="A0A1Q9EVK1"/>
<evidence type="ECO:0000256" key="1">
    <source>
        <dbReference type="SAM" id="MobiDB-lite"/>
    </source>
</evidence>
<sequence>MEEDNGLGGPTGAGGHVTGILEKITGGAVSVEATNHGEPLDNKPWPIIITFRGSEDSQQVKDAWVSEAIRGHIGVSAGRETAHDLALLAADQEETRRDDEALRRAQELFEEEEAQYYAGAEAAVHDEVERQVSQACRDWDDWAMWDEMNPGTSRPRKRPSGSQCGTGNERAGSGTKMENAGQLSDSAIRCQYGNATMELMESQKIVLTNSSSGPSAMLVLLGLNLVQFVRIPFWMSCWPRVFQPRVM</sequence>
<dbReference type="EMBL" id="LSRX01000059">
    <property type="protein sequence ID" value="OLQ11450.1"/>
    <property type="molecule type" value="Genomic_DNA"/>
</dbReference>